<dbReference type="RefSeq" id="WP_013443969.1">
    <property type="nucleotide sequence ID" value="NC_014734.1"/>
</dbReference>
<feature type="domain" description="DUF5627" evidence="3">
    <location>
        <begin position="205"/>
        <end position="351"/>
    </location>
</feature>
<dbReference type="Pfam" id="PF18620">
    <property type="entry name" value="DUF5627"/>
    <property type="match status" value="1"/>
</dbReference>
<evidence type="ECO:0000313" key="4">
    <source>
        <dbReference type="EMBL" id="ADQ78600.1"/>
    </source>
</evidence>
<reference key="1">
    <citation type="submission" date="2010-11" db="EMBL/GenBank/DDBJ databases">
        <title>The complete genome of Paludibacter propionicigenes DSM 17365.</title>
        <authorList>
            <consortium name="US DOE Joint Genome Institute (JGI-PGF)"/>
            <person name="Lucas S."/>
            <person name="Copeland A."/>
            <person name="Lapidus A."/>
            <person name="Bruce D."/>
            <person name="Goodwin L."/>
            <person name="Pitluck S."/>
            <person name="Kyrpides N."/>
            <person name="Mavromatis K."/>
            <person name="Ivanova N."/>
            <person name="Munk A.C."/>
            <person name="Brettin T."/>
            <person name="Detter J.C."/>
            <person name="Han C."/>
            <person name="Tapia R."/>
            <person name="Land M."/>
            <person name="Hauser L."/>
            <person name="Markowitz V."/>
            <person name="Cheng J.-F."/>
            <person name="Hugenholtz P."/>
            <person name="Woyke T."/>
            <person name="Wu D."/>
            <person name="Gronow S."/>
            <person name="Wellnitz S."/>
            <person name="Brambilla E."/>
            <person name="Klenk H.-P."/>
            <person name="Eisen J.A."/>
        </authorList>
    </citation>
    <scope>NUCLEOTIDE SEQUENCE</scope>
    <source>
        <strain>WB4</strain>
    </source>
</reference>
<dbReference type="PROSITE" id="PS51257">
    <property type="entry name" value="PROKAR_LIPOPROTEIN"/>
    <property type="match status" value="1"/>
</dbReference>
<dbReference type="HOGENOM" id="CLU_074809_0_0_10"/>
<dbReference type="OrthoDB" id="1041979at2"/>
<dbReference type="AlphaFoldDB" id="E4T1K6"/>
<dbReference type="STRING" id="694427.Palpr_0440"/>
<dbReference type="InterPro" id="IPR013728">
    <property type="entry name" value="BT_3987-like_N"/>
</dbReference>
<keyword evidence="1" id="KW-0732">Signal</keyword>
<gene>
    <name evidence="4" type="ordered locus">Palpr_0440</name>
</gene>
<dbReference type="eggNOG" id="ENOG502Z7NF">
    <property type="taxonomic scope" value="Bacteria"/>
</dbReference>
<name>E4T1K6_PALPW</name>
<reference evidence="4 5" key="2">
    <citation type="journal article" date="2011" name="Stand. Genomic Sci.">
        <title>Complete genome sequence of Paludibacter propionicigenes type strain (WB4).</title>
        <authorList>
            <person name="Gronow S."/>
            <person name="Munk C."/>
            <person name="Lapidus A."/>
            <person name="Nolan M."/>
            <person name="Lucas S."/>
            <person name="Hammon N."/>
            <person name="Deshpande S."/>
            <person name="Cheng J.F."/>
            <person name="Tapia R."/>
            <person name="Han C."/>
            <person name="Goodwin L."/>
            <person name="Pitluck S."/>
            <person name="Liolios K."/>
            <person name="Ivanova N."/>
            <person name="Mavromatis K."/>
            <person name="Mikhailova N."/>
            <person name="Pati A."/>
            <person name="Chen A."/>
            <person name="Palaniappan K."/>
            <person name="Land M."/>
            <person name="Hauser L."/>
            <person name="Chang Y.J."/>
            <person name="Jeffries C.D."/>
            <person name="Brambilla E."/>
            <person name="Rohde M."/>
            <person name="Goker M."/>
            <person name="Detter J.C."/>
            <person name="Woyke T."/>
            <person name="Bristow J."/>
            <person name="Eisen J.A."/>
            <person name="Markowitz V."/>
            <person name="Hugenholtz P."/>
            <person name="Kyrpides N.C."/>
            <person name="Klenk H.P."/>
        </authorList>
    </citation>
    <scope>NUCLEOTIDE SEQUENCE [LARGE SCALE GENOMIC DNA]</scope>
    <source>
        <strain evidence="5">DSM 17365 / JCM 13257 / WB4</strain>
    </source>
</reference>
<evidence type="ECO:0008006" key="6">
    <source>
        <dbReference type="Google" id="ProtNLM"/>
    </source>
</evidence>
<evidence type="ECO:0000313" key="5">
    <source>
        <dbReference type="Proteomes" id="UP000008718"/>
    </source>
</evidence>
<dbReference type="KEGG" id="ppn:Palpr_0440"/>
<feature type="chain" id="PRO_5003188962" description="Adhesin" evidence="1">
    <location>
        <begin position="20"/>
        <end position="360"/>
    </location>
</feature>
<accession>E4T1K6</accession>
<feature type="domain" description="BT-3987-like N-terminal" evidence="2">
    <location>
        <begin position="30"/>
        <end position="165"/>
    </location>
</feature>
<keyword evidence="5" id="KW-1185">Reference proteome</keyword>
<dbReference type="EMBL" id="CP002345">
    <property type="protein sequence ID" value="ADQ78600.1"/>
    <property type="molecule type" value="Genomic_DNA"/>
</dbReference>
<evidence type="ECO:0000259" key="2">
    <source>
        <dbReference type="Pfam" id="PF08522"/>
    </source>
</evidence>
<dbReference type="Gene3D" id="2.40.128.420">
    <property type="match status" value="1"/>
</dbReference>
<evidence type="ECO:0000256" key="1">
    <source>
        <dbReference type="SAM" id="SignalP"/>
    </source>
</evidence>
<dbReference type="Gene3D" id="2.60.40.1740">
    <property type="entry name" value="hypothetical protein (bacova_03559)"/>
    <property type="match status" value="1"/>
</dbReference>
<feature type="signal peptide" evidence="1">
    <location>
        <begin position="1"/>
        <end position="19"/>
    </location>
</feature>
<dbReference type="Pfam" id="PF08522">
    <property type="entry name" value="BT_3987-like_N"/>
    <property type="match status" value="1"/>
</dbReference>
<organism evidence="4 5">
    <name type="scientific">Paludibacter propionicigenes (strain DSM 17365 / JCM 13257 / WB4)</name>
    <dbReference type="NCBI Taxonomy" id="694427"/>
    <lineage>
        <taxon>Bacteria</taxon>
        <taxon>Pseudomonadati</taxon>
        <taxon>Bacteroidota</taxon>
        <taxon>Bacteroidia</taxon>
        <taxon>Bacteroidales</taxon>
        <taxon>Paludibacteraceae</taxon>
        <taxon>Paludibacter</taxon>
    </lineage>
</organism>
<dbReference type="Proteomes" id="UP000008718">
    <property type="component" value="Chromosome"/>
</dbReference>
<dbReference type="InterPro" id="IPR040580">
    <property type="entry name" value="DUF5627"/>
</dbReference>
<protein>
    <recommendedName>
        <fullName evidence="6">Adhesin</fullName>
    </recommendedName>
</protein>
<evidence type="ECO:0000259" key="3">
    <source>
        <dbReference type="Pfam" id="PF18620"/>
    </source>
</evidence>
<sequence length="360" mass="40248">MKKLILFLFVMTSLSSCHNDPITFDDFKYSSVYFAYQYPVRTITLGEDIFDTSLDNQHKCAIYATMGGVYDNKKDVIINFNVADSICTGYNLVSNPTGGRAANPTVPISFMPHDYYTLTSNQIVIKKGDISGGVEVQLTDKFFADPKSLTNNYVIPLQMTTATNVDSILHGRPLHAGFHPRMLDASNWDVKSKDYVLYAIKYINTWHGYYLRRGIDVQTGSVNSTIIRHPKDVQTYDVLTDNASLTKYLCYLTSTSLTGLQYPVTLKDASGSNYTCNLILTFDITTGNCTISSSDPTNYSVSGTGSFVKKGEKNSFDNQDRDVLYLSYQINHIAKGINTVTKDTLVMRNRGVAMEQFTVK</sequence>
<proteinExistence type="predicted"/>